<name>A0A382TJB4_9ZZZZ</name>
<dbReference type="EMBL" id="UINC01136975">
    <property type="protein sequence ID" value="SVD22053.1"/>
    <property type="molecule type" value="Genomic_DNA"/>
</dbReference>
<accession>A0A382TJB4</accession>
<protein>
    <submittedName>
        <fullName evidence="2">Uncharacterized protein</fullName>
    </submittedName>
</protein>
<proteinExistence type="predicted"/>
<dbReference type="AlphaFoldDB" id="A0A382TJB4"/>
<organism evidence="2">
    <name type="scientific">marine metagenome</name>
    <dbReference type="NCBI Taxonomy" id="408172"/>
    <lineage>
        <taxon>unclassified sequences</taxon>
        <taxon>metagenomes</taxon>
        <taxon>ecological metagenomes</taxon>
    </lineage>
</organism>
<feature type="region of interest" description="Disordered" evidence="1">
    <location>
        <begin position="128"/>
        <end position="151"/>
    </location>
</feature>
<evidence type="ECO:0000256" key="1">
    <source>
        <dbReference type="SAM" id="MobiDB-lite"/>
    </source>
</evidence>
<gene>
    <name evidence="2" type="ORF">METZ01_LOCUS374907</name>
</gene>
<reference evidence="2" key="1">
    <citation type="submission" date="2018-05" db="EMBL/GenBank/DDBJ databases">
        <authorList>
            <person name="Lanie J.A."/>
            <person name="Ng W.-L."/>
            <person name="Kazmierczak K.M."/>
            <person name="Andrzejewski T.M."/>
            <person name="Davidsen T.M."/>
            <person name="Wayne K.J."/>
            <person name="Tettelin H."/>
            <person name="Glass J.I."/>
            <person name="Rusch D."/>
            <person name="Podicherti R."/>
            <person name="Tsui H.-C.T."/>
            <person name="Winkler M.E."/>
        </authorList>
    </citation>
    <scope>NUCLEOTIDE SEQUENCE</scope>
</reference>
<evidence type="ECO:0000313" key="2">
    <source>
        <dbReference type="EMBL" id="SVD22053.1"/>
    </source>
</evidence>
<dbReference type="Gene3D" id="1.20.120.1490">
    <property type="match status" value="1"/>
</dbReference>
<sequence>MAQPGKPKGPGGQYSERMEMMMIWKLTDHLELSEDQAEKFFPVMRVHQKELMEIRKEEKELFNPTFTKVKKGEKVSKSDVNKLLGNIKSFEEKKTKGRINFIKKSGDILDPTQQVKLLMFEPTVKQQMQRRMKESYRPPMRGGKQKGKRRF</sequence>